<accession>A0ABR1W1A6</accession>
<evidence type="ECO:0000256" key="1">
    <source>
        <dbReference type="SAM" id="MobiDB-lite"/>
    </source>
</evidence>
<keyword evidence="3" id="KW-1185">Reference proteome</keyword>
<dbReference type="Gene3D" id="3.40.50.620">
    <property type="entry name" value="HUPs"/>
    <property type="match status" value="1"/>
</dbReference>
<dbReference type="SUPFAM" id="SSF52374">
    <property type="entry name" value="Nucleotidylyl transferase"/>
    <property type="match status" value="1"/>
</dbReference>
<evidence type="ECO:0008006" key="4">
    <source>
        <dbReference type="Google" id="ProtNLM"/>
    </source>
</evidence>
<organism evidence="2 3">
    <name type="scientific">Apiospora saccharicola</name>
    <dbReference type="NCBI Taxonomy" id="335842"/>
    <lineage>
        <taxon>Eukaryota</taxon>
        <taxon>Fungi</taxon>
        <taxon>Dikarya</taxon>
        <taxon>Ascomycota</taxon>
        <taxon>Pezizomycotina</taxon>
        <taxon>Sordariomycetes</taxon>
        <taxon>Xylariomycetidae</taxon>
        <taxon>Amphisphaeriales</taxon>
        <taxon>Apiosporaceae</taxon>
        <taxon>Apiospora</taxon>
    </lineage>
</organism>
<evidence type="ECO:0000313" key="3">
    <source>
        <dbReference type="Proteomes" id="UP001446871"/>
    </source>
</evidence>
<protein>
    <recommendedName>
        <fullName evidence="4">Cytidyltransferase-like domain-containing protein</fullName>
    </recommendedName>
</protein>
<dbReference type="EMBL" id="JAQQWM010000002">
    <property type="protein sequence ID" value="KAK8076837.1"/>
    <property type="molecule type" value="Genomic_DNA"/>
</dbReference>
<name>A0ABR1W1A6_9PEZI</name>
<gene>
    <name evidence="2" type="ORF">PG996_003007</name>
</gene>
<comment type="caution">
    <text evidence="2">The sequence shown here is derived from an EMBL/GenBank/DDBJ whole genome shotgun (WGS) entry which is preliminary data.</text>
</comment>
<sequence length="318" mass="36258">MMPSSSPPETAKLEDYIRKAWTKDPAISPFINTEATGSSASEGTPALRRDRKNRIIYYIGSFNPPHLGHAALLDHVYAHSHSPDGFNAVAVIVMAHGESWVNRKVRNDAEPLRLTFDQRRRLIEDGLFAGEEEGRRRRNWMWIMPRDVNAWWVFQTKLNDACARDGFELEFFELLGPDYVKADKPQCHGWHGVVTSNICRTADFDEAGGQALLPMVEFQPWEQEQEQKQQQGQYPDQGKAETEDSSDEVWMCRKHVKGHGDYSIRYIRAKEPSLDPGMSSTKLRNIIAESSPDELAVNLRGMAMNPELLIQVMQESEQ</sequence>
<reference evidence="2 3" key="1">
    <citation type="submission" date="2023-01" db="EMBL/GenBank/DDBJ databases">
        <title>Analysis of 21 Apiospora genomes using comparative genomics revels a genus with tremendous synthesis potential of carbohydrate active enzymes and secondary metabolites.</title>
        <authorList>
            <person name="Sorensen T."/>
        </authorList>
    </citation>
    <scope>NUCLEOTIDE SEQUENCE [LARGE SCALE GENOMIC DNA]</scope>
    <source>
        <strain evidence="2 3">CBS 83171</strain>
    </source>
</reference>
<evidence type="ECO:0000313" key="2">
    <source>
        <dbReference type="EMBL" id="KAK8076837.1"/>
    </source>
</evidence>
<feature type="compositionally biased region" description="Low complexity" evidence="1">
    <location>
        <begin position="221"/>
        <end position="233"/>
    </location>
</feature>
<dbReference type="InterPro" id="IPR014729">
    <property type="entry name" value="Rossmann-like_a/b/a_fold"/>
</dbReference>
<feature type="region of interest" description="Disordered" evidence="1">
    <location>
        <begin position="221"/>
        <end position="247"/>
    </location>
</feature>
<proteinExistence type="predicted"/>
<dbReference type="Proteomes" id="UP001446871">
    <property type="component" value="Unassembled WGS sequence"/>
</dbReference>